<accession>A0A4P9X3M6</accession>
<protein>
    <submittedName>
        <fullName evidence="2">Uncharacterized protein</fullName>
    </submittedName>
</protein>
<dbReference type="Proteomes" id="UP000274922">
    <property type="component" value="Unassembled WGS sequence"/>
</dbReference>
<feature type="transmembrane region" description="Helical" evidence="1">
    <location>
        <begin position="88"/>
        <end position="107"/>
    </location>
</feature>
<feature type="transmembrane region" description="Helical" evidence="1">
    <location>
        <begin position="113"/>
        <end position="137"/>
    </location>
</feature>
<organism evidence="2 3">
    <name type="scientific">Caulochytrium protostelioides</name>
    <dbReference type="NCBI Taxonomy" id="1555241"/>
    <lineage>
        <taxon>Eukaryota</taxon>
        <taxon>Fungi</taxon>
        <taxon>Fungi incertae sedis</taxon>
        <taxon>Chytridiomycota</taxon>
        <taxon>Chytridiomycota incertae sedis</taxon>
        <taxon>Chytridiomycetes</taxon>
        <taxon>Caulochytriales</taxon>
        <taxon>Caulochytriaceae</taxon>
        <taxon>Caulochytrium</taxon>
    </lineage>
</organism>
<keyword evidence="3" id="KW-1185">Reference proteome</keyword>
<keyword evidence="1" id="KW-0472">Membrane</keyword>
<reference evidence="3" key="1">
    <citation type="journal article" date="2018" name="Nat. Microbiol.">
        <title>Leveraging single-cell genomics to expand the fungal tree of life.</title>
        <authorList>
            <person name="Ahrendt S.R."/>
            <person name="Quandt C.A."/>
            <person name="Ciobanu D."/>
            <person name="Clum A."/>
            <person name="Salamov A."/>
            <person name="Andreopoulos B."/>
            <person name="Cheng J.F."/>
            <person name="Woyke T."/>
            <person name="Pelin A."/>
            <person name="Henrissat B."/>
            <person name="Reynolds N.K."/>
            <person name="Benny G.L."/>
            <person name="Smith M.E."/>
            <person name="James T.Y."/>
            <person name="Grigoriev I.V."/>
        </authorList>
    </citation>
    <scope>NUCLEOTIDE SEQUENCE [LARGE SCALE GENOMIC DNA]</scope>
    <source>
        <strain evidence="3">ATCC 52028</strain>
    </source>
</reference>
<name>A0A4P9X3M6_9FUNG</name>
<evidence type="ECO:0000256" key="1">
    <source>
        <dbReference type="SAM" id="Phobius"/>
    </source>
</evidence>
<dbReference type="EMBL" id="ML014270">
    <property type="protein sequence ID" value="RKO99624.1"/>
    <property type="molecule type" value="Genomic_DNA"/>
</dbReference>
<proteinExistence type="predicted"/>
<sequence length="234" mass="24023">MALPLLAGQRGLHGLRRPPRSASAAASMRVPAAAAAGSGSAAASATGARPLSVLRLLGLGGAATLAPVPPPPFRELVYTAPSTTFWSAVRYGCLGLAVASGGVLAYAGPAADLPLVGMLLFAVALPTLGTAVVNHLYVTRIWLQRLAPQGVQGADAPPLAPSTAADPVLVLETRPFEGGRRLYAVPASALRRNAGVHFKTLVVATDPQRAFHLDAGAADQHPVLSRVFEQMPRV</sequence>
<keyword evidence="1" id="KW-0812">Transmembrane</keyword>
<dbReference type="AlphaFoldDB" id="A0A4P9X3M6"/>
<evidence type="ECO:0000313" key="3">
    <source>
        <dbReference type="Proteomes" id="UP000274922"/>
    </source>
</evidence>
<keyword evidence="1" id="KW-1133">Transmembrane helix</keyword>
<gene>
    <name evidence="2" type="ORF">CXG81DRAFT_27627</name>
</gene>
<evidence type="ECO:0000313" key="2">
    <source>
        <dbReference type="EMBL" id="RKO99624.1"/>
    </source>
</evidence>